<dbReference type="PANTHER" id="PTHR43693:SF1">
    <property type="entry name" value="PROTEIN PHOSPHATASE CHEZ"/>
    <property type="match status" value="1"/>
</dbReference>
<dbReference type="PANTHER" id="PTHR43693">
    <property type="entry name" value="PROTEIN PHOSPHATASE CHEZ"/>
    <property type="match status" value="1"/>
</dbReference>
<dbReference type="AlphaFoldDB" id="A0A1H3N5A6"/>
<feature type="domain" description="CheC-like protein" evidence="3">
    <location>
        <begin position="107"/>
        <end position="142"/>
    </location>
</feature>
<dbReference type="GO" id="GO:0006935">
    <property type="term" value="P:chemotaxis"/>
    <property type="evidence" value="ECO:0007669"/>
    <property type="project" value="UniProtKB-KW"/>
</dbReference>
<dbReference type="InterPro" id="IPR007597">
    <property type="entry name" value="CheC"/>
</dbReference>
<dbReference type="Pfam" id="PF04509">
    <property type="entry name" value="CheC"/>
    <property type="match status" value="2"/>
</dbReference>
<dbReference type="RefSeq" id="WP_091728067.1">
    <property type="nucleotide sequence ID" value="NZ_FNQE01000009.1"/>
</dbReference>
<accession>A0A1H3N5A6</accession>
<evidence type="ECO:0000259" key="3">
    <source>
        <dbReference type="Pfam" id="PF04509"/>
    </source>
</evidence>
<gene>
    <name evidence="4" type="ORF">SAMN05660462_01011</name>
</gene>
<evidence type="ECO:0000313" key="5">
    <source>
        <dbReference type="Proteomes" id="UP000198625"/>
    </source>
</evidence>
<protein>
    <submittedName>
        <fullName evidence="4">Chemotaxis protein CheC</fullName>
    </submittedName>
</protein>
<sequence>MEVNNLNSTFLDILKELGNIGSGNAATALASMIDKKVDMKVPQVKILEFKEVGDILGDSETPVVGIYFEMTDDIEGNIMFVLDIESAVNLTDMLFSRSSSKSELDEMDMSALSEVGNILSASYINSLSTLTGLNLKISVPSICIDMAAAILSVPAVQFGHFGDHVILIETQFEEGDKLITGDFFLIPEIDSFQKILSSLGVN</sequence>
<dbReference type="InterPro" id="IPR050992">
    <property type="entry name" value="CheZ_family_phosphatases"/>
</dbReference>
<evidence type="ECO:0000256" key="2">
    <source>
        <dbReference type="ARBA" id="ARBA00022801"/>
    </source>
</evidence>
<dbReference type="EMBL" id="FNQE01000009">
    <property type="protein sequence ID" value="SDY83934.1"/>
    <property type="molecule type" value="Genomic_DNA"/>
</dbReference>
<dbReference type="OrthoDB" id="9812187at2"/>
<keyword evidence="2" id="KW-0378">Hydrolase</keyword>
<dbReference type="STRING" id="415015.SAMN05660462_01011"/>
<organism evidence="4 5">
    <name type="scientific">Proteiniborus ethanoligenes</name>
    <dbReference type="NCBI Taxonomy" id="415015"/>
    <lineage>
        <taxon>Bacteria</taxon>
        <taxon>Bacillati</taxon>
        <taxon>Bacillota</taxon>
        <taxon>Clostridia</taxon>
        <taxon>Eubacteriales</taxon>
        <taxon>Proteiniborus</taxon>
    </lineage>
</organism>
<dbReference type="Gene3D" id="3.40.1550.10">
    <property type="entry name" value="CheC-like"/>
    <property type="match status" value="1"/>
</dbReference>
<dbReference type="GO" id="GO:0016787">
    <property type="term" value="F:hydrolase activity"/>
    <property type="evidence" value="ECO:0007669"/>
    <property type="project" value="UniProtKB-KW"/>
</dbReference>
<dbReference type="CDD" id="cd17909">
    <property type="entry name" value="CheC_ClassI"/>
    <property type="match status" value="1"/>
</dbReference>
<keyword evidence="1" id="KW-0145">Chemotaxis</keyword>
<keyword evidence="5" id="KW-1185">Reference proteome</keyword>
<dbReference type="InterPro" id="IPR028976">
    <property type="entry name" value="CheC-like_sf"/>
</dbReference>
<evidence type="ECO:0000256" key="1">
    <source>
        <dbReference type="ARBA" id="ARBA00022500"/>
    </source>
</evidence>
<feature type="domain" description="CheC-like protein" evidence="3">
    <location>
        <begin position="11"/>
        <end position="46"/>
    </location>
</feature>
<dbReference type="Proteomes" id="UP000198625">
    <property type="component" value="Unassembled WGS sequence"/>
</dbReference>
<evidence type="ECO:0000313" key="4">
    <source>
        <dbReference type="EMBL" id="SDY83934.1"/>
    </source>
</evidence>
<dbReference type="SUPFAM" id="SSF103039">
    <property type="entry name" value="CheC-like"/>
    <property type="match status" value="1"/>
</dbReference>
<proteinExistence type="predicted"/>
<reference evidence="4 5" key="1">
    <citation type="submission" date="2016-10" db="EMBL/GenBank/DDBJ databases">
        <authorList>
            <person name="de Groot N.N."/>
        </authorList>
    </citation>
    <scope>NUCLEOTIDE SEQUENCE [LARGE SCALE GENOMIC DNA]</scope>
    <source>
        <strain evidence="4 5">DSM 21650</strain>
    </source>
</reference>
<name>A0A1H3N5A6_9FIRM</name>